<dbReference type="STRING" id="418495.SAMN05216215_100189"/>
<keyword evidence="1" id="KW-0805">Transcription regulation</keyword>
<dbReference type="InterPro" id="IPR000524">
    <property type="entry name" value="Tscrpt_reg_HTH_GntR"/>
</dbReference>
<dbReference type="PROSITE" id="PS50949">
    <property type="entry name" value="HTH_GNTR"/>
    <property type="match status" value="1"/>
</dbReference>
<dbReference type="GO" id="GO:0003677">
    <property type="term" value="F:DNA binding"/>
    <property type="evidence" value="ECO:0007669"/>
    <property type="project" value="UniProtKB-KW"/>
</dbReference>
<dbReference type="PRINTS" id="PR00035">
    <property type="entry name" value="HTHGNTR"/>
</dbReference>
<evidence type="ECO:0000256" key="1">
    <source>
        <dbReference type="ARBA" id="ARBA00023015"/>
    </source>
</evidence>
<dbReference type="EMBL" id="FNOK01000001">
    <property type="protein sequence ID" value="SDW05897.1"/>
    <property type="molecule type" value="Genomic_DNA"/>
</dbReference>
<proteinExistence type="predicted"/>
<dbReference type="Gene3D" id="1.10.10.10">
    <property type="entry name" value="Winged helix-like DNA-binding domain superfamily/Winged helix DNA-binding domain"/>
    <property type="match status" value="1"/>
</dbReference>
<dbReference type="Pfam" id="PF07729">
    <property type="entry name" value="FCD"/>
    <property type="match status" value="1"/>
</dbReference>
<evidence type="ECO:0000256" key="3">
    <source>
        <dbReference type="ARBA" id="ARBA00023163"/>
    </source>
</evidence>
<dbReference type="Proteomes" id="UP000199529">
    <property type="component" value="Unassembled WGS sequence"/>
</dbReference>
<dbReference type="InterPro" id="IPR011711">
    <property type="entry name" value="GntR_C"/>
</dbReference>
<dbReference type="InterPro" id="IPR036388">
    <property type="entry name" value="WH-like_DNA-bd_sf"/>
</dbReference>
<dbReference type="SUPFAM" id="SSF46785">
    <property type="entry name" value="Winged helix' DNA-binding domain"/>
    <property type="match status" value="1"/>
</dbReference>
<sequence>MSTTRTTAATAPELAYEWLKNTIITLPRDEEMFLTEAQVADASGISRTPVREALLRLQAEGFIRRVPRKGAFIPALSDSDVEAVVQARRVVEEWSVNEVAPQPGAVPDKLYRILQDQGQDADPVDFIAHDLEFHTTIIRAAGNPLMNDFYSSLRERQMRMGVRIVMADQARKKQVLIEHRAIADALAAGDAESAVRAVRDHLRTTLRSMTQPTR</sequence>
<accession>A0A1H2QF62</accession>
<dbReference type="RefSeq" id="WP_093259998.1">
    <property type="nucleotide sequence ID" value="NZ_FNOK01000001.1"/>
</dbReference>
<keyword evidence="6" id="KW-1185">Reference proteome</keyword>
<dbReference type="SUPFAM" id="SSF48008">
    <property type="entry name" value="GntR ligand-binding domain-like"/>
    <property type="match status" value="1"/>
</dbReference>
<dbReference type="Pfam" id="PF00392">
    <property type="entry name" value="GntR"/>
    <property type="match status" value="1"/>
</dbReference>
<evidence type="ECO:0000313" key="6">
    <source>
        <dbReference type="Proteomes" id="UP000199529"/>
    </source>
</evidence>
<dbReference type="AlphaFoldDB" id="A0A1H2QF62"/>
<dbReference type="PANTHER" id="PTHR43537">
    <property type="entry name" value="TRANSCRIPTIONAL REGULATOR, GNTR FAMILY"/>
    <property type="match status" value="1"/>
</dbReference>
<dbReference type="SMART" id="SM00895">
    <property type="entry name" value="FCD"/>
    <property type="match status" value="1"/>
</dbReference>
<dbReference type="OrthoDB" id="3186208at2"/>
<dbReference type="InterPro" id="IPR036390">
    <property type="entry name" value="WH_DNA-bd_sf"/>
</dbReference>
<name>A0A1H2QF62_9PSEU</name>
<dbReference type="InterPro" id="IPR008920">
    <property type="entry name" value="TF_FadR/GntR_C"/>
</dbReference>
<protein>
    <submittedName>
        <fullName evidence="5">Transcriptional regulator, GntR family</fullName>
    </submittedName>
</protein>
<evidence type="ECO:0000313" key="5">
    <source>
        <dbReference type="EMBL" id="SDW05897.1"/>
    </source>
</evidence>
<dbReference type="GO" id="GO:0003700">
    <property type="term" value="F:DNA-binding transcription factor activity"/>
    <property type="evidence" value="ECO:0007669"/>
    <property type="project" value="InterPro"/>
</dbReference>
<evidence type="ECO:0000256" key="2">
    <source>
        <dbReference type="ARBA" id="ARBA00023125"/>
    </source>
</evidence>
<organism evidence="5 6">
    <name type="scientific">Saccharopolyspora shandongensis</name>
    <dbReference type="NCBI Taxonomy" id="418495"/>
    <lineage>
        <taxon>Bacteria</taxon>
        <taxon>Bacillati</taxon>
        <taxon>Actinomycetota</taxon>
        <taxon>Actinomycetes</taxon>
        <taxon>Pseudonocardiales</taxon>
        <taxon>Pseudonocardiaceae</taxon>
        <taxon>Saccharopolyspora</taxon>
    </lineage>
</organism>
<keyword evidence="3" id="KW-0804">Transcription</keyword>
<keyword evidence="2" id="KW-0238">DNA-binding</keyword>
<dbReference type="Gene3D" id="1.20.120.530">
    <property type="entry name" value="GntR ligand-binding domain-like"/>
    <property type="match status" value="1"/>
</dbReference>
<dbReference type="SMART" id="SM00345">
    <property type="entry name" value="HTH_GNTR"/>
    <property type="match status" value="1"/>
</dbReference>
<reference evidence="6" key="1">
    <citation type="submission" date="2016-10" db="EMBL/GenBank/DDBJ databases">
        <authorList>
            <person name="Varghese N."/>
            <person name="Submissions S."/>
        </authorList>
    </citation>
    <scope>NUCLEOTIDE SEQUENCE [LARGE SCALE GENOMIC DNA]</scope>
    <source>
        <strain evidence="6">CGMCC 4.3530</strain>
    </source>
</reference>
<dbReference type="PANTHER" id="PTHR43537:SF24">
    <property type="entry name" value="GLUCONATE OPERON TRANSCRIPTIONAL REPRESSOR"/>
    <property type="match status" value="1"/>
</dbReference>
<evidence type="ECO:0000259" key="4">
    <source>
        <dbReference type="PROSITE" id="PS50949"/>
    </source>
</evidence>
<gene>
    <name evidence="5" type="ORF">SAMN05216215_100189</name>
</gene>
<feature type="domain" description="HTH gntR-type" evidence="4">
    <location>
        <begin position="9"/>
        <end position="76"/>
    </location>
</feature>